<comment type="pathway">
    <text evidence="2 10">Amino-acid biosynthesis; L-tryptophan biosynthesis; L-tryptophan from chorismate: step 3/5.</text>
</comment>
<comment type="similarity">
    <text evidence="3 10">Belongs to the TrpF family.</text>
</comment>
<dbReference type="Pfam" id="PF00697">
    <property type="entry name" value="PRAI"/>
    <property type="match status" value="1"/>
</dbReference>
<dbReference type="Gene3D" id="3.20.20.70">
    <property type="entry name" value="Aldolase class I"/>
    <property type="match status" value="1"/>
</dbReference>
<organism evidence="12 13">
    <name type="scientific">Nitrosovibrio tenuis</name>
    <dbReference type="NCBI Taxonomy" id="1233"/>
    <lineage>
        <taxon>Bacteria</taxon>
        <taxon>Pseudomonadati</taxon>
        <taxon>Pseudomonadota</taxon>
        <taxon>Betaproteobacteria</taxon>
        <taxon>Nitrosomonadales</taxon>
        <taxon>Nitrosomonadaceae</taxon>
        <taxon>Nitrosovibrio</taxon>
    </lineage>
</organism>
<dbReference type="GO" id="GO:0000162">
    <property type="term" value="P:L-tryptophan biosynthetic process"/>
    <property type="evidence" value="ECO:0007669"/>
    <property type="project" value="UniProtKB-UniRule"/>
</dbReference>
<gene>
    <name evidence="10" type="primary">trpF</name>
    <name evidence="12" type="ORF">SAMN05216387_105166</name>
</gene>
<reference evidence="12 13" key="1">
    <citation type="submission" date="2016-10" db="EMBL/GenBank/DDBJ databases">
        <authorList>
            <person name="de Groot N.N."/>
        </authorList>
    </citation>
    <scope>NUCLEOTIDE SEQUENCE [LARGE SCALE GENOMIC DNA]</scope>
    <source>
        <strain evidence="12 13">Nv1</strain>
    </source>
</reference>
<protein>
    <recommendedName>
        <fullName evidence="5 10">N-(5'-phosphoribosyl)anthranilate isomerase</fullName>
        <shortName evidence="10">PRAI</shortName>
        <ecNumber evidence="4 10">5.3.1.24</ecNumber>
    </recommendedName>
</protein>
<keyword evidence="13" id="KW-1185">Reference proteome</keyword>
<dbReference type="Proteomes" id="UP000198620">
    <property type="component" value="Unassembled WGS sequence"/>
</dbReference>
<evidence type="ECO:0000256" key="7">
    <source>
        <dbReference type="ARBA" id="ARBA00022822"/>
    </source>
</evidence>
<dbReference type="SUPFAM" id="SSF51366">
    <property type="entry name" value="Ribulose-phoshate binding barrel"/>
    <property type="match status" value="1"/>
</dbReference>
<dbReference type="PANTHER" id="PTHR42894:SF1">
    <property type="entry name" value="N-(5'-PHOSPHORIBOSYL)ANTHRANILATE ISOMERASE"/>
    <property type="match status" value="1"/>
</dbReference>
<dbReference type="InterPro" id="IPR013785">
    <property type="entry name" value="Aldolase_TIM"/>
</dbReference>
<keyword evidence="8 10" id="KW-0057">Aromatic amino acid biosynthesis</keyword>
<evidence type="ECO:0000256" key="5">
    <source>
        <dbReference type="ARBA" id="ARBA00022272"/>
    </source>
</evidence>
<dbReference type="CDD" id="cd00405">
    <property type="entry name" value="PRAI"/>
    <property type="match status" value="1"/>
</dbReference>
<dbReference type="InterPro" id="IPR011060">
    <property type="entry name" value="RibuloseP-bd_barrel"/>
</dbReference>
<dbReference type="EC" id="5.3.1.24" evidence="4 10"/>
<evidence type="ECO:0000259" key="11">
    <source>
        <dbReference type="Pfam" id="PF00697"/>
    </source>
</evidence>
<dbReference type="OrthoDB" id="9796196at2"/>
<dbReference type="RefSeq" id="WP_090828617.1">
    <property type="nucleotide sequence ID" value="NZ_FOBH01000005.1"/>
</dbReference>
<evidence type="ECO:0000256" key="3">
    <source>
        <dbReference type="ARBA" id="ARBA00007571"/>
    </source>
</evidence>
<evidence type="ECO:0000256" key="1">
    <source>
        <dbReference type="ARBA" id="ARBA00001164"/>
    </source>
</evidence>
<dbReference type="HAMAP" id="MF_00135">
    <property type="entry name" value="PRAI"/>
    <property type="match status" value="1"/>
</dbReference>
<sequence>MAIRIKICGITRGEDALTAVRHGANAIGFVFWRQSARYITPAKAQEIIAALPPFVTAVGVYVDPDAEWVKETSSVAGLHLLQFHGNESPDFCGQFFLPYIKAVRVRTGVDLIQYATRYGGARGLLLDTYVEGEPGGTGNVFDWNLIPRNLPLPLILSGGLQPDNVMEAIRRIRPWAVDVSSGVETAKGIKDTEKIAAFMRGVRASENL</sequence>
<dbReference type="FunFam" id="3.20.20.70:FF:000075">
    <property type="entry name" value="Tryptophan biosynthesis protein TRP1"/>
    <property type="match status" value="1"/>
</dbReference>
<dbReference type="AlphaFoldDB" id="A0A1H7MQW4"/>
<dbReference type="EMBL" id="FOBH01000005">
    <property type="protein sequence ID" value="SEL13228.1"/>
    <property type="molecule type" value="Genomic_DNA"/>
</dbReference>
<evidence type="ECO:0000256" key="6">
    <source>
        <dbReference type="ARBA" id="ARBA00022605"/>
    </source>
</evidence>
<dbReference type="UniPathway" id="UPA00035">
    <property type="reaction ID" value="UER00042"/>
</dbReference>
<name>A0A1H7MQW4_9PROT</name>
<dbReference type="NCBIfam" id="NF002299">
    <property type="entry name" value="PRK01222.1-6"/>
    <property type="match status" value="1"/>
</dbReference>
<evidence type="ECO:0000256" key="10">
    <source>
        <dbReference type="HAMAP-Rule" id="MF_00135"/>
    </source>
</evidence>
<evidence type="ECO:0000256" key="9">
    <source>
        <dbReference type="ARBA" id="ARBA00023235"/>
    </source>
</evidence>
<evidence type="ECO:0000256" key="2">
    <source>
        <dbReference type="ARBA" id="ARBA00004664"/>
    </source>
</evidence>
<keyword evidence="6 10" id="KW-0028">Amino-acid biosynthesis</keyword>
<dbReference type="PANTHER" id="PTHR42894">
    <property type="entry name" value="N-(5'-PHOSPHORIBOSYL)ANTHRANILATE ISOMERASE"/>
    <property type="match status" value="1"/>
</dbReference>
<keyword evidence="9 10" id="KW-0413">Isomerase</keyword>
<evidence type="ECO:0000256" key="8">
    <source>
        <dbReference type="ARBA" id="ARBA00023141"/>
    </source>
</evidence>
<dbReference type="InterPro" id="IPR001240">
    <property type="entry name" value="PRAI_dom"/>
</dbReference>
<proteinExistence type="inferred from homology"/>
<feature type="domain" description="N-(5'phosphoribosyl) anthranilate isomerase (PRAI)" evidence="11">
    <location>
        <begin position="5"/>
        <end position="199"/>
    </location>
</feature>
<accession>A0A1H7MQW4</accession>
<dbReference type="NCBIfam" id="NF002298">
    <property type="entry name" value="PRK01222.1-4"/>
    <property type="match status" value="1"/>
</dbReference>
<dbReference type="STRING" id="1233.SAMN05216387_105166"/>
<comment type="catalytic activity">
    <reaction evidence="1 10">
        <text>N-(5-phospho-beta-D-ribosyl)anthranilate = 1-(2-carboxyphenylamino)-1-deoxy-D-ribulose 5-phosphate</text>
        <dbReference type="Rhea" id="RHEA:21540"/>
        <dbReference type="ChEBI" id="CHEBI:18277"/>
        <dbReference type="ChEBI" id="CHEBI:58613"/>
        <dbReference type="EC" id="5.3.1.24"/>
    </reaction>
</comment>
<dbReference type="GO" id="GO:0004640">
    <property type="term" value="F:phosphoribosylanthranilate isomerase activity"/>
    <property type="evidence" value="ECO:0007669"/>
    <property type="project" value="UniProtKB-UniRule"/>
</dbReference>
<keyword evidence="7 10" id="KW-0822">Tryptophan biosynthesis</keyword>
<evidence type="ECO:0000313" key="13">
    <source>
        <dbReference type="Proteomes" id="UP000198620"/>
    </source>
</evidence>
<dbReference type="InterPro" id="IPR044643">
    <property type="entry name" value="TrpF_fam"/>
</dbReference>
<evidence type="ECO:0000313" key="12">
    <source>
        <dbReference type="EMBL" id="SEL13228.1"/>
    </source>
</evidence>
<evidence type="ECO:0000256" key="4">
    <source>
        <dbReference type="ARBA" id="ARBA00012572"/>
    </source>
</evidence>